<dbReference type="SMART" id="SM00448">
    <property type="entry name" value="REC"/>
    <property type="match status" value="1"/>
</dbReference>
<feature type="domain" description="Response regulatory" evidence="2">
    <location>
        <begin position="19"/>
        <end position="143"/>
    </location>
</feature>
<feature type="modified residue" description="4-aspartylphosphate" evidence="1">
    <location>
        <position position="77"/>
    </location>
</feature>
<dbReference type="InterPro" id="IPR011006">
    <property type="entry name" value="CheY-like_superfamily"/>
</dbReference>
<organism evidence="3 4">
    <name type="scientific">Rufibacter hautae</name>
    <dbReference type="NCBI Taxonomy" id="2595005"/>
    <lineage>
        <taxon>Bacteria</taxon>
        <taxon>Pseudomonadati</taxon>
        <taxon>Bacteroidota</taxon>
        <taxon>Cytophagia</taxon>
        <taxon>Cytophagales</taxon>
        <taxon>Hymenobacteraceae</taxon>
        <taxon>Rufibacter</taxon>
    </lineage>
</organism>
<keyword evidence="4" id="KW-1185">Reference proteome</keyword>
<dbReference type="PANTHER" id="PTHR44520">
    <property type="entry name" value="RESPONSE REGULATOR RCP1-RELATED"/>
    <property type="match status" value="1"/>
</dbReference>
<evidence type="ECO:0000256" key="1">
    <source>
        <dbReference type="PROSITE-ProRule" id="PRU00169"/>
    </source>
</evidence>
<name>A0A5B6TBH3_9BACT</name>
<proteinExistence type="predicted"/>
<dbReference type="PROSITE" id="PS50110">
    <property type="entry name" value="RESPONSE_REGULATORY"/>
    <property type="match status" value="1"/>
</dbReference>
<dbReference type="InterPro" id="IPR052893">
    <property type="entry name" value="TCS_response_regulator"/>
</dbReference>
<gene>
    <name evidence="3" type="ORF">FOA19_09315</name>
</gene>
<dbReference type="RefSeq" id="WP_149090572.1">
    <property type="nucleotide sequence ID" value="NZ_VKKY01000002.1"/>
</dbReference>
<dbReference type="Proteomes" id="UP000324133">
    <property type="component" value="Unassembled WGS sequence"/>
</dbReference>
<dbReference type="GO" id="GO:0000160">
    <property type="term" value="P:phosphorelay signal transduction system"/>
    <property type="evidence" value="ECO:0007669"/>
    <property type="project" value="InterPro"/>
</dbReference>
<evidence type="ECO:0000313" key="3">
    <source>
        <dbReference type="EMBL" id="KAA3437508.1"/>
    </source>
</evidence>
<dbReference type="Gene3D" id="3.40.50.2300">
    <property type="match status" value="1"/>
</dbReference>
<dbReference type="Pfam" id="PF00072">
    <property type="entry name" value="Response_reg"/>
    <property type="match status" value="1"/>
</dbReference>
<sequence>MEERKATGANPDKLQHIESVMVVDDDDNWIFISKINLKKAGLGKEIITARNGREAIDKLEELAATGEKKLPALIFVDIRMPVMDGFEFLEQISQTGKIDLGQSKVYMCSSSLNPADKERSAKYPIAGFLTKPVTKEVLLNLLA</sequence>
<dbReference type="PANTHER" id="PTHR44520:SF2">
    <property type="entry name" value="RESPONSE REGULATOR RCP1"/>
    <property type="match status" value="1"/>
</dbReference>
<dbReference type="OrthoDB" id="1524091at2"/>
<comment type="caution">
    <text evidence="3">The sequence shown here is derived from an EMBL/GenBank/DDBJ whole genome shotgun (WGS) entry which is preliminary data.</text>
</comment>
<accession>A0A5B6TBH3</accession>
<dbReference type="EMBL" id="VKKY01000002">
    <property type="protein sequence ID" value="KAA3437508.1"/>
    <property type="molecule type" value="Genomic_DNA"/>
</dbReference>
<reference evidence="3 4" key="1">
    <citation type="submission" date="2019-07" db="EMBL/GenBank/DDBJ databases">
        <title>Rufibacter sp. nov., isolated from lake sediment.</title>
        <authorList>
            <person name="Qu J.-H."/>
        </authorList>
    </citation>
    <scope>NUCLEOTIDE SEQUENCE [LARGE SCALE GENOMIC DNA]</scope>
    <source>
        <strain evidence="3 4">NBS58-1</strain>
    </source>
</reference>
<keyword evidence="1" id="KW-0597">Phosphoprotein</keyword>
<dbReference type="SUPFAM" id="SSF52172">
    <property type="entry name" value="CheY-like"/>
    <property type="match status" value="1"/>
</dbReference>
<dbReference type="InterPro" id="IPR001789">
    <property type="entry name" value="Sig_transdc_resp-reg_receiver"/>
</dbReference>
<dbReference type="AlphaFoldDB" id="A0A5B6TBH3"/>
<evidence type="ECO:0000313" key="4">
    <source>
        <dbReference type="Proteomes" id="UP000324133"/>
    </source>
</evidence>
<evidence type="ECO:0000259" key="2">
    <source>
        <dbReference type="PROSITE" id="PS50110"/>
    </source>
</evidence>
<protein>
    <submittedName>
        <fullName evidence="3">Response regulator</fullName>
    </submittedName>
</protein>